<gene>
    <name evidence="1" type="ORF">MKZ38_003533</name>
</gene>
<dbReference type="PANTHER" id="PTHR39401">
    <property type="entry name" value="SNOAL-LIKE DOMAIN-CONTAINING PROTEIN"/>
    <property type="match status" value="1"/>
</dbReference>
<evidence type="ECO:0000313" key="1">
    <source>
        <dbReference type="EMBL" id="KAJ2899019.1"/>
    </source>
</evidence>
<protein>
    <recommendedName>
        <fullName evidence="3">SnoaL-like domain-containing protein</fullName>
    </recommendedName>
</protein>
<dbReference type="InterPro" id="IPR032710">
    <property type="entry name" value="NTF2-like_dom_sf"/>
</dbReference>
<sequence length="136" mass="15887">MTPQYPMNAQMEDGVKELISSFYAVSDTPGMNEEWRDFYAKDAYLWMANDRAHGHDEILKVRHKMWELVAERKHTVEKVFPASFNPGKAEFMLQGTVNYTLRTGEKAGADWAGHATLKKNDAGEWKFEYYRVYIQR</sequence>
<dbReference type="Gene3D" id="3.10.450.50">
    <property type="match status" value="1"/>
</dbReference>
<dbReference type="EMBL" id="JAKWBI020000210">
    <property type="protein sequence ID" value="KAJ2899019.1"/>
    <property type="molecule type" value="Genomic_DNA"/>
</dbReference>
<dbReference type="SUPFAM" id="SSF54427">
    <property type="entry name" value="NTF2-like"/>
    <property type="match status" value="1"/>
</dbReference>
<organism evidence="1 2">
    <name type="scientific">Zalerion maritima</name>
    <dbReference type="NCBI Taxonomy" id="339359"/>
    <lineage>
        <taxon>Eukaryota</taxon>
        <taxon>Fungi</taxon>
        <taxon>Dikarya</taxon>
        <taxon>Ascomycota</taxon>
        <taxon>Pezizomycotina</taxon>
        <taxon>Sordariomycetes</taxon>
        <taxon>Lulworthiomycetidae</taxon>
        <taxon>Lulworthiales</taxon>
        <taxon>Lulworthiaceae</taxon>
        <taxon>Zalerion</taxon>
    </lineage>
</organism>
<dbReference type="Proteomes" id="UP001201980">
    <property type="component" value="Unassembled WGS sequence"/>
</dbReference>
<reference evidence="1" key="1">
    <citation type="submission" date="2022-07" db="EMBL/GenBank/DDBJ databases">
        <title>Draft genome sequence of Zalerion maritima ATCC 34329, a (micro)plastics degrading marine fungus.</title>
        <authorList>
            <person name="Paco A."/>
            <person name="Goncalves M.F.M."/>
            <person name="Rocha-Santos T.A.P."/>
            <person name="Alves A."/>
        </authorList>
    </citation>
    <scope>NUCLEOTIDE SEQUENCE</scope>
    <source>
        <strain evidence="1">ATCC 34329</strain>
    </source>
</reference>
<accession>A0AAD5RNX2</accession>
<dbReference type="AlphaFoldDB" id="A0AAD5RNX2"/>
<name>A0AAD5RNX2_9PEZI</name>
<comment type="caution">
    <text evidence="1">The sequence shown here is derived from an EMBL/GenBank/DDBJ whole genome shotgun (WGS) entry which is preliminary data.</text>
</comment>
<evidence type="ECO:0008006" key="3">
    <source>
        <dbReference type="Google" id="ProtNLM"/>
    </source>
</evidence>
<evidence type="ECO:0000313" key="2">
    <source>
        <dbReference type="Proteomes" id="UP001201980"/>
    </source>
</evidence>
<keyword evidence="2" id="KW-1185">Reference proteome</keyword>
<proteinExistence type="predicted"/>
<dbReference type="PANTHER" id="PTHR39401:SF1">
    <property type="entry name" value="SNOAL-LIKE DOMAIN-CONTAINING PROTEIN"/>
    <property type="match status" value="1"/>
</dbReference>